<dbReference type="PROSITE" id="PS50262">
    <property type="entry name" value="G_PROTEIN_RECEP_F1_2"/>
    <property type="match status" value="1"/>
</dbReference>
<reference evidence="12 14" key="2">
    <citation type="journal article" date="2013" name="Nature">
        <title>Insights into bilaterian evolution from three spiralian genomes.</title>
        <authorList>
            <person name="Simakov O."/>
            <person name="Marletaz F."/>
            <person name="Cho S.J."/>
            <person name="Edsinger-Gonzales E."/>
            <person name="Havlak P."/>
            <person name="Hellsten U."/>
            <person name="Kuo D.H."/>
            <person name="Larsson T."/>
            <person name="Lv J."/>
            <person name="Arendt D."/>
            <person name="Savage R."/>
            <person name="Osoegawa K."/>
            <person name="de Jong P."/>
            <person name="Grimwood J."/>
            <person name="Chapman J.A."/>
            <person name="Shapiro H."/>
            <person name="Aerts A."/>
            <person name="Otillar R.P."/>
            <person name="Terry A.Y."/>
            <person name="Boore J.L."/>
            <person name="Grigoriev I.V."/>
            <person name="Lindberg D.R."/>
            <person name="Seaver E.C."/>
            <person name="Weisblat D.A."/>
            <person name="Putnam N.H."/>
            <person name="Rokhsar D.S."/>
        </authorList>
    </citation>
    <scope>NUCLEOTIDE SEQUENCE</scope>
    <source>
        <strain evidence="12 14">I ESC-2004</strain>
    </source>
</reference>
<dbReference type="PANTHER" id="PTHR24246:SF27">
    <property type="entry name" value="ADENOSINE RECEPTOR, ISOFORM A"/>
    <property type="match status" value="1"/>
</dbReference>
<sequence length="278" mass="31216">MANSSNITAEQEVAGFNGYTSILVTISCLVMVGNLLMLTTILTNRELRRNISPIVVSLAFADFFVGFFTVLIHWTDDPVWSYLTNLAVTSSVTHLVLIAGDRFMAIFAPLKYHAINSTKPVTVVLIVTWISVAIVTAIMEFTSVFGKNNKYKMQFPTYFIIICSLLILYGYIGRVAWRQRRQIETQAGQAEEKIPKATKVLSAVLGAYIIMWAPYNFLLCSIITGNVKWTSNKFFNYAGFIGISNSGVNIFIYLLMSSQFRHAFINYVCCRRNDVSNG</sequence>
<feature type="transmembrane region" description="Helical" evidence="10">
    <location>
        <begin position="157"/>
        <end position="177"/>
    </location>
</feature>
<evidence type="ECO:0000256" key="8">
    <source>
        <dbReference type="ARBA" id="ARBA00023180"/>
    </source>
</evidence>
<dbReference type="SMART" id="SM01381">
    <property type="entry name" value="7TM_GPCR_Srsx"/>
    <property type="match status" value="1"/>
</dbReference>
<dbReference type="EMBL" id="AMQN01008463">
    <property type="status" value="NOT_ANNOTATED_CDS"/>
    <property type="molecule type" value="Genomic_DNA"/>
</dbReference>
<dbReference type="InterPro" id="IPR017452">
    <property type="entry name" value="GPCR_Rhodpsn_7TM"/>
</dbReference>
<dbReference type="STRING" id="283909.R7UBN6"/>
<name>R7UBN6_CAPTE</name>
<dbReference type="SUPFAM" id="SSF81321">
    <property type="entry name" value="Family A G protein-coupled receptor-like"/>
    <property type="match status" value="1"/>
</dbReference>
<dbReference type="EMBL" id="KB303198">
    <property type="protein sequence ID" value="ELU03394.1"/>
    <property type="molecule type" value="Genomic_DNA"/>
</dbReference>
<feature type="transmembrane region" description="Helical" evidence="10">
    <location>
        <begin position="235"/>
        <end position="256"/>
    </location>
</feature>
<evidence type="ECO:0000256" key="1">
    <source>
        <dbReference type="ARBA" id="ARBA00004651"/>
    </source>
</evidence>
<evidence type="ECO:0000259" key="11">
    <source>
        <dbReference type="PROSITE" id="PS50262"/>
    </source>
</evidence>
<keyword evidence="3 10" id="KW-0812">Transmembrane</keyword>
<evidence type="ECO:0000256" key="9">
    <source>
        <dbReference type="ARBA" id="ARBA00023224"/>
    </source>
</evidence>
<keyword evidence="8" id="KW-0325">Glycoprotein</keyword>
<keyword evidence="14" id="KW-1185">Reference proteome</keyword>
<dbReference type="GO" id="GO:0005886">
    <property type="term" value="C:plasma membrane"/>
    <property type="evidence" value="ECO:0007669"/>
    <property type="project" value="UniProtKB-SubCell"/>
</dbReference>
<dbReference type="EnsemblMetazoa" id="CapteT188943">
    <property type="protein sequence ID" value="CapteP188943"/>
    <property type="gene ID" value="CapteG188943"/>
</dbReference>
<evidence type="ECO:0000256" key="10">
    <source>
        <dbReference type="SAM" id="Phobius"/>
    </source>
</evidence>
<keyword evidence="5" id="KW-0297">G-protein coupled receptor</keyword>
<feature type="transmembrane region" description="Helical" evidence="10">
    <location>
        <begin position="197"/>
        <end position="215"/>
    </location>
</feature>
<dbReference type="Pfam" id="PF00001">
    <property type="entry name" value="7tm_1"/>
    <property type="match status" value="2"/>
</dbReference>
<dbReference type="InterPro" id="IPR000276">
    <property type="entry name" value="GPCR_Rhodpsn"/>
</dbReference>
<reference evidence="14" key="1">
    <citation type="submission" date="2012-12" db="EMBL/GenBank/DDBJ databases">
        <authorList>
            <person name="Hellsten U."/>
            <person name="Grimwood J."/>
            <person name="Chapman J.A."/>
            <person name="Shapiro H."/>
            <person name="Aerts A."/>
            <person name="Otillar R.P."/>
            <person name="Terry A.Y."/>
            <person name="Boore J.L."/>
            <person name="Simakov O."/>
            <person name="Marletaz F."/>
            <person name="Cho S.-J."/>
            <person name="Edsinger-Gonzales E."/>
            <person name="Havlak P."/>
            <person name="Kuo D.-H."/>
            <person name="Larsson T."/>
            <person name="Lv J."/>
            <person name="Arendt D."/>
            <person name="Savage R."/>
            <person name="Osoegawa K."/>
            <person name="de Jong P."/>
            <person name="Lindberg D.R."/>
            <person name="Seaver E.C."/>
            <person name="Weisblat D.A."/>
            <person name="Putnam N.H."/>
            <person name="Grigoriev I.V."/>
            <person name="Rokhsar D.S."/>
        </authorList>
    </citation>
    <scope>NUCLEOTIDE SEQUENCE</scope>
    <source>
        <strain evidence="14">I ESC-2004</strain>
    </source>
</reference>
<feature type="domain" description="G-protein coupled receptors family 1 profile" evidence="11">
    <location>
        <begin position="33"/>
        <end position="253"/>
    </location>
</feature>
<dbReference type="HOGENOM" id="CLU_009579_21_0_1"/>
<dbReference type="Gene3D" id="1.20.1070.10">
    <property type="entry name" value="Rhodopsin 7-helix transmembrane proteins"/>
    <property type="match status" value="1"/>
</dbReference>
<comment type="subcellular location">
    <subcellularLocation>
        <location evidence="1">Cell membrane</location>
        <topology evidence="1">Multi-pass membrane protein</topology>
    </subcellularLocation>
</comment>
<keyword evidence="2" id="KW-1003">Cell membrane</keyword>
<organism evidence="12">
    <name type="scientific">Capitella teleta</name>
    <name type="common">Polychaete worm</name>
    <dbReference type="NCBI Taxonomy" id="283909"/>
    <lineage>
        <taxon>Eukaryota</taxon>
        <taxon>Metazoa</taxon>
        <taxon>Spiralia</taxon>
        <taxon>Lophotrochozoa</taxon>
        <taxon>Annelida</taxon>
        <taxon>Polychaeta</taxon>
        <taxon>Sedentaria</taxon>
        <taxon>Scolecida</taxon>
        <taxon>Capitellidae</taxon>
        <taxon>Capitella</taxon>
    </lineage>
</organism>
<dbReference type="Proteomes" id="UP000014760">
    <property type="component" value="Unassembled WGS sequence"/>
</dbReference>
<protein>
    <recommendedName>
        <fullName evidence="11">G-protein coupled receptors family 1 profile domain-containing protein</fullName>
    </recommendedName>
</protein>
<keyword evidence="6 10" id="KW-0472">Membrane</keyword>
<evidence type="ECO:0000256" key="2">
    <source>
        <dbReference type="ARBA" id="ARBA00022475"/>
    </source>
</evidence>
<gene>
    <name evidence="12" type="ORF">CAPTEDRAFT_188943</name>
</gene>
<evidence type="ECO:0000313" key="12">
    <source>
        <dbReference type="EMBL" id="ELU03394.1"/>
    </source>
</evidence>
<dbReference type="OrthoDB" id="5965749at2759"/>
<reference evidence="13" key="3">
    <citation type="submission" date="2015-06" db="UniProtKB">
        <authorList>
            <consortium name="EnsemblMetazoa"/>
        </authorList>
    </citation>
    <scope>IDENTIFICATION</scope>
</reference>
<keyword evidence="4 10" id="KW-1133">Transmembrane helix</keyword>
<feature type="transmembrane region" description="Helical" evidence="10">
    <location>
        <begin position="80"/>
        <end position="100"/>
    </location>
</feature>
<feature type="transmembrane region" description="Helical" evidence="10">
    <location>
        <begin position="121"/>
        <end position="145"/>
    </location>
</feature>
<proteinExistence type="predicted"/>
<evidence type="ECO:0000256" key="7">
    <source>
        <dbReference type="ARBA" id="ARBA00023170"/>
    </source>
</evidence>
<dbReference type="PRINTS" id="PR00237">
    <property type="entry name" value="GPCRRHODOPSN"/>
</dbReference>
<keyword evidence="9" id="KW-0807">Transducer</keyword>
<dbReference type="PANTHER" id="PTHR24246">
    <property type="entry name" value="OLFACTORY RECEPTOR AND ADENOSINE RECEPTOR"/>
    <property type="match status" value="1"/>
</dbReference>
<evidence type="ECO:0000256" key="4">
    <source>
        <dbReference type="ARBA" id="ARBA00022989"/>
    </source>
</evidence>
<evidence type="ECO:0000313" key="13">
    <source>
        <dbReference type="EnsemblMetazoa" id="CapteP188943"/>
    </source>
</evidence>
<evidence type="ECO:0000256" key="6">
    <source>
        <dbReference type="ARBA" id="ARBA00023136"/>
    </source>
</evidence>
<feature type="transmembrane region" description="Helical" evidence="10">
    <location>
        <begin position="20"/>
        <end position="42"/>
    </location>
</feature>
<accession>R7UBN6</accession>
<evidence type="ECO:0000256" key="5">
    <source>
        <dbReference type="ARBA" id="ARBA00023040"/>
    </source>
</evidence>
<dbReference type="GO" id="GO:0004930">
    <property type="term" value="F:G protein-coupled receptor activity"/>
    <property type="evidence" value="ECO:0007669"/>
    <property type="project" value="UniProtKB-KW"/>
</dbReference>
<keyword evidence="7" id="KW-0675">Receptor</keyword>
<dbReference type="AlphaFoldDB" id="R7UBN6"/>
<dbReference type="OMA" id="MWIHRIA"/>
<evidence type="ECO:0000313" key="14">
    <source>
        <dbReference type="Proteomes" id="UP000014760"/>
    </source>
</evidence>
<feature type="transmembrane region" description="Helical" evidence="10">
    <location>
        <begin position="54"/>
        <end position="74"/>
    </location>
</feature>
<evidence type="ECO:0000256" key="3">
    <source>
        <dbReference type="ARBA" id="ARBA00022692"/>
    </source>
</evidence>